<keyword evidence="5 6" id="KW-0472">Membrane</keyword>
<feature type="transmembrane region" description="Helical" evidence="6">
    <location>
        <begin position="248"/>
        <end position="266"/>
    </location>
</feature>
<dbReference type="RefSeq" id="WP_223987412.1">
    <property type="nucleotide sequence ID" value="NZ_CAJZAG010000004.1"/>
</dbReference>
<dbReference type="InterPro" id="IPR011701">
    <property type="entry name" value="MFS"/>
</dbReference>
<keyword evidence="9" id="KW-1185">Reference proteome</keyword>
<comment type="subcellular location">
    <subcellularLocation>
        <location evidence="1">Cell membrane</location>
        <topology evidence="1">Multi-pass membrane protein</topology>
    </subcellularLocation>
</comment>
<dbReference type="PANTHER" id="PTHR43124:SF10">
    <property type="entry name" value="PURINE EFFLUX PUMP PBUE"/>
    <property type="match status" value="1"/>
</dbReference>
<dbReference type="Proteomes" id="UP000706525">
    <property type="component" value="Unassembled WGS sequence"/>
</dbReference>
<name>A0ABN7YC19_9BURK</name>
<evidence type="ECO:0000256" key="3">
    <source>
        <dbReference type="ARBA" id="ARBA00022692"/>
    </source>
</evidence>
<evidence type="ECO:0000256" key="6">
    <source>
        <dbReference type="SAM" id="Phobius"/>
    </source>
</evidence>
<keyword evidence="3 6" id="KW-0812">Transmembrane</keyword>
<dbReference type="InterPro" id="IPR036259">
    <property type="entry name" value="MFS_trans_sf"/>
</dbReference>
<feature type="transmembrane region" description="Helical" evidence="6">
    <location>
        <begin position="143"/>
        <end position="163"/>
    </location>
</feature>
<gene>
    <name evidence="8" type="primary">pbuE</name>
    <name evidence="8" type="ORF">LMG32289_02228</name>
</gene>
<dbReference type="Pfam" id="PF07690">
    <property type="entry name" value="MFS_1"/>
    <property type="match status" value="1"/>
</dbReference>
<feature type="transmembrane region" description="Helical" evidence="6">
    <location>
        <begin position="273"/>
        <end position="292"/>
    </location>
</feature>
<dbReference type="InterPro" id="IPR050189">
    <property type="entry name" value="MFS_Efflux_Transporters"/>
</dbReference>
<keyword evidence="2" id="KW-1003">Cell membrane</keyword>
<feature type="transmembrane region" description="Helical" evidence="6">
    <location>
        <begin position="169"/>
        <end position="189"/>
    </location>
</feature>
<evidence type="ECO:0000256" key="5">
    <source>
        <dbReference type="ARBA" id="ARBA00023136"/>
    </source>
</evidence>
<protein>
    <submittedName>
        <fullName evidence="8">Purine efflux pump PbuE</fullName>
    </submittedName>
</protein>
<comment type="caution">
    <text evidence="8">The sequence shown here is derived from an EMBL/GenBank/DDBJ whole genome shotgun (WGS) entry which is preliminary data.</text>
</comment>
<evidence type="ECO:0000256" key="2">
    <source>
        <dbReference type="ARBA" id="ARBA00022475"/>
    </source>
</evidence>
<accession>A0ABN7YC19</accession>
<reference evidence="8 9" key="1">
    <citation type="submission" date="2021-08" db="EMBL/GenBank/DDBJ databases">
        <authorList>
            <person name="Peeters C."/>
        </authorList>
    </citation>
    <scope>NUCLEOTIDE SEQUENCE [LARGE SCALE GENOMIC DNA]</scope>
    <source>
        <strain evidence="8 9">LMG 32289</strain>
    </source>
</reference>
<feature type="transmembrane region" description="Helical" evidence="6">
    <location>
        <begin position="298"/>
        <end position="318"/>
    </location>
</feature>
<sequence length="407" mass="41516">MSAAASRSQAELRRVLWLLTPAIAAVVGSEFIVIGLLPRIASDLKLPLVGVSQLTALFALAAAVAGPPVTLFASRYAPRRVLIVTLLLFAMTNAVLAVASSFPLMLMARIAQGAALPAFISVGTAEVARLAPVETRGSALARANLGFVLGVLLALPAGIALAQAGDWRVPFVVLAILPMPMALGIHAWFPRAAASTVPTASSQLDLLRRGPFLGHLLLSIALFAGMFSAYTFLGAWLEGGLGLHGSDVALALLGFGAAGLVGNSLAARVADRLPLLATGIAVVALAASVNAGTWVHDIVAAILPLAIWSVAHTAGVTLSQVRVALAGAEAPAFAMTLNVSAANLGIALGASAGGWAIDRWGMSAMGVVPGLLAVVVLLIAYALNIGASAFNDFVQLVRHLVRSIGAR</sequence>
<feature type="transmembrane region" description="Helical" evidence="6">
    <location>
        <begin position="330"/>
        <end position="357"/>
    </location>
</feature>
<dbReference type="CDD" id="cd17324">
    <property type="entry name" value="MFS_NepI_like"/>
    <property type="match status" value="1"/>
</dbReference>
<keyword evidence="4 6" id="KW-1133">Transmembrane helix</keyword>
<feature type="transmembrane region" description="Helical" evidence="6">
    <location>
        <begin position="49"/>
        <end position="69"/>
    </location>
</feature>
<feature type="transmembrane region" description="Helical" evidence="6">
    <location>
        <begin position="210"/>
        <end position="236"/>
    </location>
</feature>
<dbReference type="InterPro" id="IPR020846">
    <property type="entry name" value="MFS_dom"/>
</dbReference>
<dbReference type="PANTHER" id="PTHR43124">
    <property type="entry name" value="PURINE EFFLUX PUMP PBUE"/>
    <property type="match status" value="1"/>
</dbReference>
<dbReference type="Gene3D" id="1.20.1250.20">
    <property type="entry name" value="MFS general substrate transporter like domains"/>
    <property type="match status" value="1"/>
</dbReference>
<evidence type="ECO:0000259" key="7">
    <source>
        <dbReference type="PROSITE" id="PS50850"/>
    </source>
</evidence>
<evidence type="ECO:0000313" key="8">
    <source>
        <dbReference type="EMBL" id="CAG9171019.1"/>
    </source>
</evidence>
<evidence type="ECO:0000313" key="9">
    <source>
        <dbReference type="Proteomes" id="UP000706525"/>
    </source>
</evidence>
<feature type="transmembrane region" description="Helical" evidence="6">
    <location>
        <begin position="81"/>
        <end position="104"/>
    </location>
</feature>
<dbReference type="PROSITE" id="PS50850">
    <property type="entry name" value="MFS"/>
    <property type="match status" value="1"/>
</dbReference>
<feature type="transmembrane region" description="Helical" evidence="6">
    <location>
        <begin position="363"/>
        <end position="383"/>
    </location>
</feature>
<evidence type="ECO:0000256" key="1">
    <source>
        <dbReference type="ARBA" id="ARBA00004651"/>
    </source>
</evidence>
<feature type="domain" description="Major facilitator superfamily (MFS) profile" evidence="7">
    <location>
        <begin position="15"/>
        <end position="388"/>
    </location>
</feature>
<dbReference type="EMBL" id="CAJZAG010000004">
    <property type="protein sequence ID" value="CAG9171019.1"/>
    <property type="molecule type" value="Genomic_DNA"/>
</dbReference>
<proteinExistence type="predicted"/>
<feature type="transmembrane region" description="Helical" evidence="6">
    <location>
        <begin position="15"/>
        <end position="37"/>
    </location>
</feature>
<evidence type="ECO:0000256" key="4">
    <source>
        <dbReference type="ARBA" id="ARBA00022989"/>
    </source>
</evidence>
<dbReference type="SUPFAM" id="SSF103473">
    <property type="entry name" value="MFS general substrate transporter"/>
    <property type="match status" value="1"/>
</dbReference>
<organism evidence="8 9">
    <name type="scientific">Cupriavidus pampae</name>
    <dbReference type="NCBI Taxonomy" id="659251"/>
    <lineage>
        <taxon>Bacteria</taxon>
        <taxon>Pseudomonadati</taxon>
        <taxon>Pseudomonadota</taxon>
        <taxon>Betaproteobacteria</taxon>
        <taxon>Burkholderiales</taxon>
        <taxon>Burkholderiaceae</taxon>
        <taxon>Cupriavidus</taxon>
    </lineage>
</organism>